<sequence>MEIGDWVQMRFLGCAVLGYVTKIYHGQGVFSVRKIAQVDKDGKAEYFNKETYGKYGMSQAEYVAAGLFPEDHASMIDLALMTKDKEWFENLMKKASVRLYIS</sequence>
<evidence type="ECO:0000313" key="1">
    <source>
        <dbReference type="EMBL" id="OAH60741.1"/>
    </source>
</evidence>
<evidence type="ECO:0008006" key="3">
    <source>
        <dbReference type="Google" id="ProtNLM"/>
    </source>
</evidence>
<dbReference type="AlphaFoldDB" id="A0A177L7R1"/>
<evidence type="ECO:0000313" key="2">
    <source>
        <dbReference type="Proteomes" id="UP000076935"/>
    </source>
</evidence>
<proteinExistence type="predicted"/>
<organism evidence="1 2">
    <name type="scientific">Domibacillus aminovorans</name>
    <dbReference type="NCBI Taxonomy" id="29332"/>
    <lineage>
        <taxon>Bacteria</taxon>
        <taxon>Bacillati</taxon>
        <taxon>Bacillota</taxon>
        <taxon>Bacilli</taxon>
        <taxon>Bacillales</taxon>
        <taxon>Bacillaceae</taxon>
        <taxon>Domibacillus</taxon>
    </lineage>
</organism>
<name>A0A177L7R1_9BACI</name>
<dbReference type="RefSeq" id="WP_063965870.1">
    <property type="nucleotide sequence ID" value="NZ_JBCNAN010000077.1"/>
</dbReference>
<dbReference type="Proteomes" id="UP000076935">
    <property type="component" value="Unassembled WGS sequence"/>
</dbReference>
<keyword evidence="2" id="KW-1185">Reference proteome</keyword>
<gene>
    <name evidence="1" type="ORF">AWH49_15485</name>
</gene>
<reference evidence="1 2" key="1">
    <citation type="submission" date="2016-01" db="EMBL/GenBank/DDBJ databases">
        <title>Investigation of taxonomic status of Bacillus aminovorans.</title>
        <authorList>
            <person name="Verma A."/>
            <person name="Pal Y."/>
            <person name="Krishnamurthi S."/>
        </authorList>
    </citation>
    <scope>NUCLEOTIDE SEQUENCE [LARGE SCALE GENOMIC DNA]</scope>
    <source>
        <strain evidence="1 2">DSM 1314</strain>
    </source>
</reference>
<accession>A0A177L7R1</accession>
<comment type="caution">
    <text evidence="1">The sequence shown here is derived from an EMBL/GenBank/DDBJ whole genome shotgun (WGS) entry which is preliminary data.</text>
</comment>
<dbReference type="EMBL" id="LQWY01000033">
    <property type="protein sequence ID" value="OAH60741.1"/>
    <property type="molecule type" value="Genomic_DNA"/>
</dbReference>
<protein>
    <recommendedName>
        <fullName evidence="3">IDEAL domain-containing protein</fullName>
    </recommendedName>
</protein>